<keyword evidence="3" id="KW-1185">Reference proteome</keyword>
<proteinExistence type="predicted"/>
<protein>
    <submittedName>
        <fullName evidence="2">Uncharacterized protein</fullName>
    </submittedName>
</protein>
<evidence type="ECO:0000313" key="2">
    <source>
        <dbReference type="EMBL" id="GMR47364.1"/>
    </source>
</evidence>
<keyword evidence="1" id="KW-0472">Membrane</keyword>
<reference evidence="3" key="1">
    <citation type="submission" date="2022-10" db="EMBL/GenBank/DDBJ databases">
        <title>Genome assembly of Pristionchus species.</title>
        <authorList>
            <person name="Yoshida K."/>
            <person name="Sommer R.J."/>
        </authorList>
    </citation>
    <scope>NUCLEOTIDE SEQUENCE [LARGE SCALE GENOMIC DNA]</scope>
    <source>
        <strain evidence="3">RS5460</strain>
    </source>
</reference>
<comment type="caution">
    <text evidence="2">The sequence shown here is derived from an EMBL/GenBank/DDBJ whole genome shotgun (WGS) entry which is preliminary data.</text>
</comment>
<sequence>KRLNSSVITCDKEEGEWTPSMTTPNSIQCFFDGSREPVQTPQPLKWKDLRFYVWGFIILCLIAVSILLCFIYRRMRKAHFLKYPVRLKNA</sequence>
<dbReference type="EMBL" id="BTRK01000004">
    <property type="protein sequence ID" value="GMR47364.1"/>
    <property type="molecule type" value="Genomic_DNA"/>
</dbReference>
<gene>
    <name evidence="2" type="ORF">PMAYCL1PPCAC_17559</name>
</gene>
<organism evidence="2 3">
    <name type="scientific">Pristionchus mayeri</name>
    <dbReference type="NCBI Taxonomy" id="1317129"/>
    <lineage>
        <taxon>Eukaryota</taxon>
        <taxon>Metazoa</taxon>
        <taxon>Ecdysozoa</taxon>
        <taxon>Nematoda</taxon>
        <taxon>Chromadorea</taxon>
        <taxon>Rhabditida</taxon>
        <taxon>Rhabditina</taxon>
        <taxon>Diplogasteromorpha</taxon>
        <taxon>Diplogasteroidea</taxon>
        <taxon>Neodiplogasteridae</taxon>
        <taxon>Pristionchus</taxon>
    </lineage>
</organism>
<accession>A0AAN5CN57</accession>
<keyword evidence="1" id="KW-0812">Transmembrane</keyword>
<name>A0AAN5CN57_9BILA</name>
<feature type="transmembrane region" description="Helical" evidence="1">
    <location>
        <begin position="51"/>
        <end position="72"/>
    </location>
</feature>
<feature type="non-terminal residue" evidence="2">
    <location>
        <position position="1"/>
    </location>
</feature>
<keyword evidence="1" id="KW-1133">Transmembrane helix</keyword>
<dbReference type="Proteomes" id="UP001328107">
    <property type="component" value="Unassembled WGS sequence"/>
</dbReference>
<feature type="non-terminal residue" evidence="2">
    <location>
        <position position="90"/>
    </location>
</feature>
<dbReference type="AlphaFoldDB" id="A0AAN5CN57"/>
<evidence type="ECO:0000313" key="3">
    <source>
        <dbReference type="Proteomes" id="UP001328107"/>
    </source>
</evidence>
<evidence type="ECO:0000256" key="1">
    <source>
        <dbReference type="SAM" id="Phobius"/>
    </source>
</evidence>